<accession>A0A0S2HXT8</accession>
<keyword evidence="2" id="KW-1185">Reference proteome</keyword>
<proteinExistence type="predicted"/>
<reference evidence="1 2" key="1">
    <citation type="submission" date="2015-11" db="EMBL/GenBank/DDBJ databases">
        <title>Description and complete genome sequence of a novel strain predominating in hypersaline microbial mats and representing a new family of the Bacteriodetes phylum.</title>
        <authorList>
            <person name="Spring S."/>
            <person name="Bunk B."/>
            <person name="Sproer C."/>
            <person name="Klenk H.-P."/>
        </authorList>
    </citation>
    <scope>NUCLEOTIDE SEQUENCE [LARGE SCALE GENOMIC DNA]</scope>
    <source>
        <strain evidence="1 2">L21-Spi-D4</strain>
    </source>
</reference>
<dbReference type="AlphaFoldDB" id="A0A0S2HXT8"/>
<name>A0A0S2HXT8_9BACT</name>
<dbReference type="EMBL" id="CP013118">
    <property type="protein sequence ID" value="ALO14897.1"/>
    <property type="molecule type" value="Genomic_DNA"/>
</dbReference>
<evidence type="ECO:0000313" key="1">
    <source>
        <dbReference type="EMBL" id="ALO14897.1"/>
    </source>
</evidence>
<organism evidence="1 2">
    <name type="scientific">Salinivirga cyanobacteriivorans</name>
    <dbReference type="NCBI Taxonomy" id="1307839"/>
    <lineage>
        <taxon>Bacteria</taxon>
        <taxon>Pseudomonadati</taxon>
        <taxon>Bacteroidota</taxon>
        <taxon>Bacteroidia</taxon>
        <taxon>Bacteroidales</taxon>
        <taxon>Salinivirgaceae</taxon>
        <taxon>Salinivirga</taxon>
    </lineage>
</organism>
<sequence length="324" mass="37957">MRKFLGITLLGVITIAFLSCEKDEIEIKQSFENNGPEQRVINFKDNMLQKNVGGQSMLLDSLIWYTEASLNYSYGFPNLYYDEKRKDSALITVDLIDGCMVSAEDVNATFVEINNRIYEFYDNFKYDSKHVVVVNLELEGRNEDGAGIWVYTTTGKLFEGDNLKSSNPFQFYDWWHGWLTGRCNGYNDDYPSTEYSGDQLERYYITHNDAFDYLNPEYQELWFTDVDGPYHFYGYADLVAFETYIWDSHNYDECISPDQMNYFLQHIDEVVIDHLPVNATPFDLEVLVEYIPGFPTTITHKYEVHAGIYHERKIYAPVNPEPMW</sequence>
<dbReference type="RefSeq" id="WP_057952408.1">
    <property type="nucleotide sequence ID" value="NZ_CP013118.1"/>
</dbReference>
<dbReference type="KEGG" id="blq:L21SP5_01242"/>
<protein>
    <submittedName>
        <fullName evidence="1">Uncharacterized protein</fullName>
    </submittedName>
</protein>
<gene>
    <name evidence="1" type="ORF">L21SP5_01242</name>
</gene>
<dbReference type="PROSITE" id="PS51257">
    <property type="entry name" value="PROKAR_LIPOPROTEIN"/>
    <property type="match status" value="1"/>
</dbReference>
<evidence type="ECO:0000313" key="2">
    <source>
        <dbReference type="Proteomes" id="UP000064893"/>
    </source>
</evidence>
<dbReference type="Proteomes" id="UP000064893">
    <property type="component" value="Chromosome"/>
</dbReference>